<dbReference type="STRING" id="3055.A0A2K3DKW8"/>
<dbReference type="RefSeq" id="XP_042923003.1">
    <property type="nucleotide sequence ID" value="XM_043064435.1"/>
</dbReference>
<dbReference type="InParanoid" id="A0A2K3DKW8"/>
<dbReference type="PaxDb" id="3055-EDP04025"/>
<sequence>MASESTGSNYSADEPSVEVLEDLCCKFILTAPKDALGKDKLFFLVEQAWWYYEDKVRPMAKSRGTELRHYSSYATFAEPLFRKVEILKPLRVNLQAYLEDYRKYKQGIPVYGAILLDAAMEQVLLVRGNKSSMGWGFPRGKVNEGETEATCAIREVLEETGYDIRSQLREPDYIEVTADGKRHKLYIVTGLDPTTQEFEPHSKWEIGAYAWHRVDALPATADEASQVYMSADGVRHRFFMIHPFVGRLRRWISKRKAQMASRQGGGGGAGAGNGNAGGGGGGGLGHWSATSSAASSMHMSRAELQAHLATLTGPSQPPGLLPATPPAASAAAGGGGGAAAASSAATSAQQGGRSGGGGAKDGGKGGRLAHANQPGAGAANGRQQQAATEADKQSQVKLLQHVSQKLGQLQVHQQQQQQQQQQAVQGLGLAEAGPSAAWTPSMSRFRFDRDSLLKCFPPPGATVAA</sequence>
<dbReference type="InterPro" id="IPR044099">
    <property type="entry name" value="Dcp2_NUDIX"/>
</dbReference>
<dbReference type="SUPFAM" id="SSF55811">
    <property type="entry name" value="Nudix"/>
    <property type="match status" value="1"/>
</dbReference>
<dbReference type="Pfam" id="PF05026">
    <property type="entry name" value="DCP2"/>
    <property type="match status" value="1"/>
</dbReference>
<keyword evidence="8" id="KW-0464">Manganese</keyword>
<keyword evidence="6" id="KW-0378">Hydrolase</keyword>
<feature type="compositionally biased region" description="Gly residues" evidence="9">
    <location>
        <begin position="263"/>
        <end position="285"/>
    </location>
</feature>
<evidence type="ECO:0000256" key="5">
    <source>
        <dbReference type="ARBA" id="ARBA00022723"/>
    </source>
</evidence>
<reference evidence="11 12" key="1">
    <citation type="journal article" date="2007" name="Science">
        <title>The Chlamydomonas genome reveals the evolution of key animal and plant functions.</title>
        <authorList>
            <person name="Merchant S.S."/>
            <person name="Prochnik S.E."/>
            <person name="Vallon O."/>
            <person name="Harris E.H."/>
            <person name="Karpowicz S.J."/>
            <person name="Witman G.B."/>
            <person name="Terry A."/>
            <person name="Salamov A."/>
            <person name="Fritz-Laylin L.K."/>
            <person name="Marechal-Drouard L."/>
            <person name="Marshall W.F."/>
            <person name="Qu L.H."/>
            <person name="Nelson D.R."/>
            <person name="Sanderfoot A.A."/>
            <person name="Spalding M.H."/>
            <person name="Kapitonov V.V."/>
            <person name="Ren Q."/>
            <person name="Ferris P."/>
            <person name="Lindquist E."/>
            <person name="Shapiro H."/>
            <person name="Lucas S.M."/>
            <person name="Grimwood J."/>
            <person name="Schmutz J."/>
            <person name="Cardol P."/>
            <person name="Cerutti H."/>
            <person name="Chanfreau G."/>
            <person name="Chen C.L."/>
            <person name="Cognat V."/>
            <person name="Croft M.T."/>
            <person name="Dent R."/>
            <person name="Dutcher S."/>
            <person name="Fernandez E."/>
            <person name="Fukuzawa H."/>
            <person name="Gonzalez-Ballester D."/>
            <person name="Gonzalez-Halphen D."/>
            <person name="Hallmann A."/>
            <person name="Hanikenne M."/>
            <person name="Hippler M."/>
            <person name="Inwood W."/>
            <person name="Jabbari K."/>
            <person name="Kalanon M."/>
            <person name="Kuras R."/>
            <person name="Lefebvre P.A."/>
            <person name="Lemaire S.D."/>
            <person name="Lobanov A.V."/>
            <person name="Lohr M."/>
            <person name="Manuell A."/>
            <person name="Meier I."/>
            <person name="Mets L."/>
            <person name="Mittag M."/>
            <person name="Mittelmeier T."/>
            <person name="Moroney J.V."/>
            <person name="Moseley J."/>
            <person name="Napoli C."/>
            <person name="Nedelcu A.M."/>
            <person name="Niyogi K."/>
            <person name="Novoselov S.V."/>
            <person name="Paulsen I.T."/>
            <person name="Pazour G."/>
            <person name="Purton S."/>
            <person name="Ral J.P."/>
            <person name="Riano-Pachon D.M."/>
            <person name="Riekhof W."/>
            <person name="Rymarquis L."/>
            <person name="Schroda M."/>
            <person name="Stern D."/>
            <person name="Umen J."/>
            <person name="Willows R."/>
            <person name="Wilson N."/>
            <person name="Zimmer S.L."/>
            <person name="Allmer J."/>
            <person name="Balk J."/>
            <person name="Bisova K."/>
            <person name="Chen C.J."/>
            <person name="Elias M."/>
            <person name="Gendler K."/>
            <person name="Hauser C."/>
            <person name="Lamb M.R."/>
            <person name="Ledford H."/>
            <person name="Long J.C."/>
            <person name="Minagawa J."/>
            <person name="Page M.D."/>
            <person name="Pan J."/>
            <person name="Pootakham W."/>
            <person name="Roje S."/>
            <person name="Rose A."/>
            <person name="Stahlberg E."/>
            <person name="Terauchi A.M."/>
            <person name="Yang P."/>
            <person name="Ball S."/>
            <person name="Bowler C."/>
            <person name="Dieckmann C.L."/>
            <person name="Gladyshev V.N."/>
            <person name="Green P."/>
            <person name="Jorgensen R."/>
            <person name="Mayfield S."/>
            <person name="Mueller-Roeber B."/>
            <person name="Rajamani S."/>
            <person name="Sayre R.T."/>
            <person name="Brokstein P."/>
            <person name="Dubchak I."/>
            <person name="Goodstein D."/>
            <person name="Hornick L."/>
            <person name="Huang Y.W."/>
            <person name="Jhaveri J."/>
            <person name="Luo Y."/>
            <person name="Martinez D."/>
            <person name="Ngau W.C."/>
            <person name="Otillar B."/>
            <person name="Poliakov A."/>
            <person name="Porter A."/>
            <person name="Szajkowski L."/>
            <person name="Werner G."/>
            <person name="Zhou K."/>
            <person name="Grigoriev I.V."/>
            <person name="Rokhsar D.S."/>
            <person name="Grossman A.R."/>
        </authorList>
    </citation>
    <scope>NUCLEOTIDE SEQUENCE [LARGE SCALE GENOMIC DNA]</scope>
    <source>
        <strain evidence="12">CC-503</strain>
    </source>
</reference>
<feature type="region of interest" description="Disordered" evidence="9">
    <location>
        <begin position="256"/>
        <end position="299"/>
    </location>
</feature>
<dbReference type="SMR" id="A0A2K3DKW8"/>
<dbReference type="GO" id="GO:0030145">
    <property type="term" value="F:manganese ion binding"/>
    <property type="evidence" value="ECO:0007669"/>
    <property type="project" value="InterPro"/>
</dbReference>
<dbReference type="OrthoDB" id="18996at2759"/>
<dbReference type="InterPro" id="IPR000086">
    <property type="entry name" value="NUDIX_hydrolase_dom"/>
</dbReference>
<comment type="cofactor">
    <cofactor evidence="1">
        <name>Mn(2+)</name>
        <dbReference type="ChEBI" id="CHEBI:29035"/>
    </cofactor>
</comment>
<gene>
    <name evidence="11" type="ORF">CHLRE_07g344850v5</name>
</gene>
<feature type="domain" description="Nudix hydrolase" evidence="10">
    <location>
        <begin position="106"/>
        <end position="236"/>
    </location>
</feature>
<dbReference type="Gene3D" id="3.90.79.10">
    <property type="entry name" value="Nucleoside Triphosphate Pyrophosphohydrolase"/>
    <property type="match status" value="1"/>
</dbReference>
<dbReference type="GO" id="GO:0000290">
    <property type="term" value="P:deadenylation-dependent decapping of nuclear-transcribed mRNA"/>
    <property type="evidence" value="ECO:0000318"/>
    <property type="project" value="GO_Central"/>
</dbReference>
<dbReference type="PROSITE" id="PS51462">
    <property type="entry name" value="NUDIX"/>
    <property type="match status" value="1"/>
</dbReference>
<evidence type="ECO:0000256" key="9">
    <source>
        <dbReference type="SAM" id="MobiDB-lite"/>
    </source>
</evidence>
<dbReference type="GO" id="GO:0140933">
    <property type="term" value="F:5'-(N(7)-methylguanosine 5'-triphospho)-[mRNA] hydrolase activity"/>
    <property type="evidence" value="ECO:0007669"/>
    <property type="project" value="InterPro"/>
</dbReference>
<feature type="region of interest" description="Disordered" evidence="9">
    <location>
        <begin position="311"/>
        <end position="394"/>
    </location>
</feature>
<dbReference type="AlphaFoldDB" id="A0A2K3DKW8"/>
<comment type="similarity">
    <text evidence="3">Belongs to the Nudix hydrolase family. DCP2 subfamily.</text>
</comment>
<dbReference type="GO" id="GO:0003723">
    <property type="term" value="F:RNA binding"/>
    <property type="evidence" value="ECO:0007669"/>
    <property type="project" value="UniProtKB-KW"/>
</dbReference>
<evidence type="ECO:0000256" key="4">
    <source>
        <dbReference type="ARBA" id="ARBA00022490"/>
    </source>
</evidence>
<dbReference type="Pfam" id="PF00293">
    <property type="entry name" value="NUDIX"/>
    <property type="match status" value="1"/>
</dbReference>
<feature type="compositionally biased region" description="Low complexity" evidence="9">
    <location>
        <begin position="368"/>
        <end position="387"/>
    </location>
</feature>
<evidence type="ECO:0000256" key="8">
    <source>
        <dbReference type="ARBA" id="ARBA00023211"/>
    </source>
</evidence>
<keyword evidence="7" id="KW-0694">RNA-binding</keyword>
<dbReference type="FunFam" id="3.90.79.10:FF:000003">
    <property type="entry name" value="M7GpppN-mRNA hydrolase isoform 2"/>
    <property type="match status" value="1"/>
</dbReference>
<keyword evidence="12" id="KW-1185">Reference proteome</keyword>
<evidence type="ECO:0000256" key="2">
    <source>
        <dbReference type="ARBA" id="ARBA00004496"/>
    </source>
</evidence>
<dbReference type="Proteomes" id="UP000006906">
    <property type="component" value="Chromosome 7"/>
</dbReference>
<comment type="subcellular location">
    <subcellularLocation>
        <location evidence="2">Cytoplasm</location>
    </subcellularLocation>
</comment>
<protein>
    <recommendedName>
        <fullName evidence="10">Nudix hydrolase domain-containing protein</fullName>
    </recommendedName>
</protein>
<evidence type="ECO:0000313" key="11">
    <source>
        <dbReference type="EMBL" id="PNW81161.1"/>
    </source>
</evidence>
<dbReference type="PANTHER" id="PTHR23114">
    <property type="entry name" value="M7GPPPN-MRNA HYDROLASE"/>
    <property type="match status" value="1"/>
</dbReference>
<dbReference type="GO" id="GO:0005737">
    <property type="term" value="C:cytoplasm"/>
    <property type="evidence" value="ECO:0000318"/>
    <property type="project" value="GO_Central"/>
</dbReference>
<evidence type="ECO:0000256" key="6">
    <source>
        <dbReference type="ARBA" id="ARBA00022801"/>
    </source>
</evidence>
<dbReference type="SMART" id="SM01125">
    <property type="entry name" value="DCP2"/>
    <property type="match status" value="1"/>
</dbReference>
<feature type="compositionally biased region" description="Pro residues" evidence="9">
    <location>
        <begin position="315"/>
        <end position="325"/>
    </location>
</feature>
<dbReference type="CDD" id="cd03672">
    <property type="entry name" value="NUDIX_Dcp2p_Nudt20"/>
    <property type="match status" value="1"/>
</dbReference>
<dbReference type="GO" id="GO:0000184">
    <property type="term" value="P:nuclear-transcribed mRNA catabolic process, nonsense-mediated decay"/>
    <property type="evidence" value="ECO:0007669"/>
    <property type="project" value="InterPro"/>
</dbReference>
<dbReference type="KEGG" id="cre:CHLRE_07g344850v5"/>
<dbReference type="PANTHER" id="PTHR23114:SF17">
    <property type="entry name" value="M7GPPPN-MRNA HYDROLASE"/>
    <property type="match status" value="1"/>
</dbReference>
<keyword evidence="4" id="KW-0963">Cytoplasm</keyword>
<evidence type="ECO:0000256" key="3">
    <source>
        <dbReference type="ARBA" id="ARBA00005279"/>
    </source>
</evidence>
<feature type="compositionally biased region" description="Low complexity" evidence="9">
    <location>
        <begin position="288"/>
        <end position="299"/>
    </location>
</feature>
<dbReference type="PROSITE" id="PS00893">
    <property type="entry name" value="NUDIX_BOX"/>
    <property type="match status" value="1"/>
</dbReference>
<evidence type="ECO:0000256" key="1">
    <source>
        <dbReference type="ARBA" id="ARBA00001936"/>
    </source>
</evidence>
<dbReference type="FunCoup" id="A0A2K3DKW8">
    <property type="interactions" value="1638"/>
</dbReference>
<evidence type="ECO:0000313" key="12">
    <source>
        <dbReference type="Proteomes" id="UP000006906"/>
    </source>
</evidence>
<dbReference type="InterPro" id="IPR015797">
    <property type="entry name" value="NUDIX_hydrolase-like_dom_sf"/>
</dbReference>
<dbReference type="InterPro" id="IPR020084">
    <property type="entry name" value="NUDIX_hydrolase_CS"/>
</dbReference>
<evidence type="ECO:0000256" key="7">
    <source>
        <dbReference type="ARBA" id="ARBA00022884"/>
    </source>
</evidence>
<proteinExistence type="inferred from homology"/>
<organism evidence="11 12">
    <name type="scientific">Chlamydomonas reinhardtii</name>
    <name type="common">Chlamydomonas smithii</name>
    <dbReference type="NCBI Taxonomy" id="3055"/>
    <lineage>
        <taxon>Eukaryota</taxon>
        <taxon>Viridiplantae</taxon>
        <taxon>Chlorophyta</taxon>
        <taxon>core chlorophytes</taxon>
        <taxon>Chlorophyceae</taxon>
        <taxon>CS clade</taxon>
        <taxon>Chlamydomonadales</taxon>
        <taxon>Chlamydomonadaceae</taxon>
        <taxon>Chlamydomonas</taxon>
    </lineage>
</organism>
<evidence type="ECO:0000259" key="10">
    <source>
        <dbReference type="PROSITE" id="PS51462"/>
    </source>
</evidence>
<dbReference type="InterPro" id="IPR007722">
    <property type="entry name" value="DCP2_BoxA"/>
</dbReference>
<dbReference type="EMBL" id="CM008968">
    <property type="protein sequence ID" value="PNW81161.1"/>
    <property type="molecule type" value="Genomic_DNA"/>
</dbReference>
<feature type="compositionally biased region" description="Low complexity" evidence="9">
    <location>
        <begin position="339"/>
        <end position="351"/>
    </location>
</feature>
<accession>A0A2K3DKW8</accession>
<dbReference type="InterPro" id="IPR036189">
    <property type="entry name" value="DCP2_BoxA_sf"/>
</dbReference>
<dbReference type="GeneID" id="5718130"/>
<dbReference type="Gramene" id="PNW81161">
    <property type="protein sequence ID" value="PNW81161"/>
    <property type="gene ID" value="CHLRE_07g344850v5"/>
</dbReference>
<dbReference type="SUPFAM" id="SSF140586">
    <property type="entry name" value="Dcp2 domain-like"/>
    <property type="match status" value="1"/>
</dbReference>
<keyword evidence="5" id="KW-0479">Metal-binding</keyword>
<name>A0A2K3DKW8_CHLRE</name>
<dbReference type="Gene3D" id="1.10.10.1050">
    <property type="entry name" value="Dcp2, box A domain"/>
    <property type="match status" value="1"/>
</dbReference>